<dbReference type="PRINTS" id="PR00455">
    <property type="entry name" value="HTHTETR"/>
</dbReference>
<name>A0A6N6VQK0_9HYPH</name>
<dbReference type="InterPro" id="IPR023772">
    <property type="entry name" value="DNA-bd_HTH_TetR-type_CS"/>
</dbReference>
<dbReference type="PANTHER" id="PTHR30055">
    <property type="entry name" value="HTH-TYPE TRANSCRIPTIONAL REGULATOR RUTR"/>
    <property type="match status" value="1"/>
</dbReference>
<feature type="domain" description="HTH tetR-type" evidence="5">
    <location>
        <begin position="30"/>
        <end position="90"/>
    </location>
</feature>
<gene>
    <name evidence="6" type="ORF">F2P47_02100</name>
</gene>
<dbReference type="InterPro" id="IPR025996">
    <property type="entry name" value="MT1864/Rv1816-like_C"/>
</dbReference>
<dbReference type="PROSITE" id="PS01081">
    <property type="entry name" value="HTH_TETR_1"/>
    <property type="match status" value="1"/>
</dbReference>
<dbReference type="Proteomes" id="UP000468901">
    <property type="component" value="Unassembled WGS sequence"/>
</dbReference>
<keyword evidence="2 4" id="KW-0238">DNA-binding</keyword>
<dbReference type="Gene3D" id="1.10.357.10">
    <property type="entry name" value="Tetracycline Repressor, domain 2"/>
    <property type="match status" value="1"/>
</dbReference>
<dbReference type="InterPro" id="IPR050109">
    <property type="entry name" value="HTH-type_TetR-like_transc_reg"/>
</dbReference>
<dbReference type="InterPro" id="IPR001647">
    <property type="entry name" value="HTH_TetR"/>
</dbReference>
<evidence type="ECO:0000313" key="7">
    <source>
        <dbReference type="Proteomes" id="UP000468901"/>
    </source>
</evidence>
<feature type="DNA-binding region" description="H-T-H motif" evidence="4">
    <location>
        <begin position="53"/>
        <end position="72"/>
    </location>
</feature>
<sequence length="243" mass="27019">MPAKPAKNAASARKAAKSVLPRRIRRLSPAERRLQIIDAARALFAEGGLAQVTMRNIARHVGITQAAIYQHFEDKEAVLFAIADGFFAQLIERMQERLTEDMEPLDRLRTMMRGYIEAGLARPEEYRLVFMTDIPGFRREGGLRVGPGDNTEPTTGQLAFGFLEEQVRVLLKARLIRPGDAEITAEAIWAAGHGVVSLLITHVGFLWAPEKLIDAQIEMIFNGILPDDSLARRKAPQARSPKA</sequence>
<evidence type="ECO:0000256" key="3">
    <source>
        <dbReference type="ARBA" id="ARBA00023163"/>
    </source>
</evidence>
<evidence type="ECO:0000256" key="4">
    <source>
        <dbReference type="PROSITE-ProRule" id="PRU00335"/>
    </source>
</evidence>
<dbReference type="Pfam" id="PF13305">
    <property type="entry name" value="TetR_C_33"/>
    <property type="match status" value="1"/>
</dbReference>
<organism evidence="6 7">
    <name type="scientific">Parvibaculum sedimenti</name>
    <dbReference type="NCBI Taxonomy" id="2608632"/>
    <lineage>
        <taxon>Bacteria</taxon>
        <taxon>Pseudomonadati</taxon>
        <taxon>Pseudomonadota</taxon>
        <taxon>Alphaproteobacteria</taxon>
        <taxon>Hyphomicrobiales</taxon>
        <taxon>Parvibaculaceae</taxon>
        <taxon>Parvibaculum</taxon>
    </lineage>
</organism>
<reference evidence="6 7" key="1">
    <citation type="submission" date="2019-09" db="EMBL/GenBank/DDBJ databases">
        <title>Parvibaculum sedimenti sp. nov., isolated from sediment.</title>
        <authorList>
            <person name="Wang Y."/>
        </authorList>
    </citation>
    <scope>NUCLEOTIDE SEQUENCE [LARGE SCALE GENOMIC DNA]</scope>
    <source>
        <strain evidence="6 7">HXT-9</strain>
    </source>
</reference>
<dbReference type="EMBL" id="WESC01000002">
    <property type="protein sequence ID" value="KAB7742091.1"/>
    <property type="molecule type" value="Genomic_DNA"/>
</dbReference>
<evidence type="ECO:0000256" key="1">
    <source>
        <dbReference type="ARBA" id="ARBA00023015"/>
    </source>
</evidence>
<accession>A0A6N6VQK0</accession>
<evidence type="ECO:0000256" key="2">
    <source>
        <dbReference type="ARBA" id="ARBA00023125"/>
    </source>
</evidence>
<dbReference type="Pfam" id="PF00440">
    <property type="entry name" value="TetR_N"/>
    <property type="match status" value="1"/>
</dbReference>
<dbReference type="SUPFAM" id="SSF48498">
    <property type="entry name" value="Tetracyclin repressor-like, C-terminal domain"/>
    <property type="match status" value="1"/>
</dbReference>
<dbReference type="PROSITE" id="PS50977">
    <property type="entry name" value="HTH_TETR_2"/>
    <property type="match status" value="1"/>
</dbReference>
<dbReference type="InterPro" id="IPR036271">
    <property type="entry name" value="Tet_transcr_reg_TetR-rel_C_sf"/>
</dbReference>
<dbReference type="GO" id="GO:0003700">
    <property type="term" value="F:DNA-binding transcription factor activity"/>
    <property type="evidence" value="ECO:0007669"/>
    <property type="project" value="TreeGrafter"/>
</dbReference>
<dbReference type="SUPFAM" id="SSF46689">
    <property type="entry name" value="Homeodomain-like"/>
    <property type="match status" value="1"/>
</dbReference>
<dbReference type="PANTHER" id="PTHR30055:SF212">
    <property type="entry name" value="TETR-FAMILY FAMILY TRANSCRIPTIONAL REGULATOR"/>
    <property type="match status" value="1"/>
</dbReference>
<protein>
    <submittedName>
        <fullName evidence="6">TetR family transcriptional regulator</fullName>
    </submittedName>
</protein>
<evidence type="ECO:0000313" key="6">
    <source>
        <dbReference type="EMBL" id="KAB7742091.1"/>
    </source>
</evidence>
<comment type="caution">
    <text evidence="6">The sequence shown here is derived from an EMBL/GenBank/DDBJ whole genome shotgun (WGS) entry which is preliminary data.</text>
</comment>
<keyword evidence="7" id="KW-1185">Reference proteome</keyword>
<keyword evidence="3" id="KW-0804">Transcription</keyword>
<dbReference type="AlphaFoldDB" id="A0A6N6VQK0"/>
<keyword evidence="1" id="KW-0805">Transcription regulation</keyword>
<dbReference type="GO" id="GO:0000976">
    <property type="term" value="F:transcription cis-regulatory region binding"/>
    <property type="evidence" value="ECO:0007669"/>
    <property type="project" value="TreeGrafter"/>
</dbReference>
<dbReference type="InterPro" id="IPR009057">
    <property type="entry name" value="Homeodomain-like_sf"/>
</dbReference>
<proteinExistence type="predicted"/>
<evidence type="ECO:0000259" key="5">
    <source>
        <dbReference type="PROSITE" id="PS50977"/>
    </source>
</evidence>